<keyword evidence="3" id="KW-1185">Reference proteome</keyword>
<protein>
    <submittedName>
        <fullName evidence="2">Uncharacterized protein</fullName>
    </submittedName>
</protein>
<dbReference type="EMBL" id="KN832077">
    <property type="protein sequence ID" value="KIN95064.1"/>
    <property type="molecule type" value="Genomic_DNA"/>
</dbReference>
<dbReference type="InParanoid" id="A0A0C3N1V9"/>
<feature type="compositionally biased region" description="Polar residues" evidence="1">
    <location>
        <begin position="72"/>
        <end position="102"/>
    </location>
</feature>
<name>A0A0C3N1V9_PISTI</name>
<accession>A0A0C3N1V9</accession>
<reference evidence="3" key="2">
    <citation type="submission" date="2015-01" db="EMBL/GenBank/DDBJ databases">
        <title>Evolutionary Origins and Diversification of the Mycorrhizal Mutualists.</title>
        <authorList>
            <consortium name="DOE Joint Genome Institute"/>
            <consortium name="Mycorrhizal Genomics Consortium"/>
            <person name="Kohler A."/>
            <person name="Kuo A."/>
            <person name="Nagy L.G."/>
            <person name="Floudas D."/>
            <person name="Copeland A."/>
            <person name="Barry K.W."/>
            <person name="Cichocki N."/>
            <person name="Veneault-Fourrey C."/>
            <person name="LaButti K."/>
            <person name="Lindquist E.A."/>
            <person name="Lipzen A."/>
            <person name="Lundell T."/>
            <person name="Morin E."/>
            <person name="Murat C."/>
            <person name="Riley R."/>
            <person name="Ohm R."/>
            <person name="Sun H."/>
            <person name="Tunlid A."/>
            <person name="Henrissat B."/>
            <person name="Grigoriev I.V."/>
            <person name="Hibbett D.S."/>
            <person name="Martin F."/>
        </authorList>
    </citation>
    <scope>NUCLEOTIDE SEQUENCE [LARGE SCALE GENOMIC DNA]</scope>
    <source>
        <strain evidence="3">Marx 270</strain>
    </source>
</reference>
<dbReference type="HOGENOM" id="CLU_2027675_0_0_1"/>
<feature type="region of interest" description="Disordered" evidence="1">
    <location>
        <begin position="65"/>
        <end position="122"/>
    </location>
</feature>
<evidence type="ECO:0000256" key="1">
    <source>
        <dbReference type="SAM" id="MobiDB-lite"/>
    </source>
</evidence>
<gene>
    <name evidence="2" type="ORF">M404DRAFT_34456</name>
</gene>
<reference evidence="2 3" key="1">
    <citation type="submission" date="2014-04" db="EMBL/GenBank/DDBJ databases">
        <authorList>
            <consortium name="DOE Joint Genome Institute"/>
            <person name="Kuo A."/>
            <person name="Kohler A."/>
            <person name="Costa M.D."/>
            <person name="Nagy L.G."/>
            <person name="Floudas D."/>
            <person name="Copeland A."/>
            <person name="Barry K.W."/>
            <person name="Cichocki N."/>
            <person name="Veneault-Fourrey C."/>
            <person name="LaButti K."/>
            <person name="Lindquist E.A."/>
            <person name="Lipzen A."/>
            <person name="Lundell T."/>
            <person name="Morin E."/>
            <person name="Murat C."/>
            <person name="Sun H."/>
            <person name="Tunlid A."/>
            <person name="Henrissat B."/>
            <person name="Grigoriev I.V."/>
            <person name="Hibbett D.S."/>
            <person name="Martin F."/>
            <person name="Nordberg H.P."/>
            <person name="Cantor M.N."/>
            <person name="Hua S.X."/>
        </authorList>
    </citation>
    <scope>NUCLEOTIDE SEQUENCE [LARGE SCALE GENOMIC DNA]</scope>
    <source>
        <strain evidence="2 3">Marx 270</strain>
    </source>
</reference>
<proteinExistence type="predicted"/>
<dbReference type="Proteomes" id="UP000054217">
    <property type="component" value="Unassembled WGS sequence"/>
</dbReference>
<evidence type="ECO:0000313" key="2">
    <source>
        <dbReference type="EMBL" id="KIN95064.1"/>
    </source>
</evidence>
<evidence type="ECO:0000313" key="3">
    <source>
        <dbReference type="Proteomes" id="UP000054217"/>
    </source>
</evidence>
<sequence length="122" mass="13522">MTCWSLTASSVPHCPPEAHLASSKVLGTWACHFRPRVYTLLPLVTPVSVLARRPTLFWPPVVSPPARRHLRSSPTTPNSSDTFRPASSQPLRPGPTQLQTSLPLDFRPYSPTQVETGLPWPF</sequence>
<organism evidence="2 3">
    <name type="scientific">Pisolithus tinctorius Marx 270</name>
    <dbReference type="NCBI Taxonomy" id="870435"/>
    <lineage>
        <taxon>Eukaryota</taxon>
        <taxon>Fungi</taxon>
        <taxon>Dikarya</taxon>
        <taxon>Basidiomycota</taxon>
        <taxon>Agaricomycotina</taxon>
        <taxon>Agaricomycetes</taxon>
        <taxon>Agaricomycetidae</taxon>
        <taxon>Boletales</taxon>
        <taxon>Sclerodermatineae</taxon>
        <taxon>Pisolithaceae</taxon>
        <taxon>Pisolithus</taxon>
    </lineage>
</organism>
<dbReference type="AlphaFoldDB" id="A0A0C3N1V9"/>